<dbReference type="Proteomes" id="UP000326396">
    <property type="component" value="Linkage Group LG5"/>
</dbReference>
<organism evidence="1 2">
    <name type="scientific">Mikania micrantha</name>
    <name type="common">bitter vine</name>
    <dbReference type="NCBI Taxonomy" id="192012"/>
    <lineage>
        <taxon>Eukaryota</taxon>
        <taxon>Viridiplantae</taxon>
        <taxon>Streptophyta</taxon>
        <taxon>Embryophyta</taxon>
        <taxon>Tracheophyta</taxon>
        <taxon>Spermatophyta</taxon>
        <taxon>Magnoliopsida</taxon>
        <taxon>eudicotyledons</taxon>
        <taxon>Gunneridae</taxon>
        <taxon>Pentapetalae</taxon>
        <taxon>asterids</taxon>
        <taxon>campanulids</taxon>
        <taxon>Asterales</taxon>
        <taxon>Asteraceae</taxon>
        <taxon>Asteroideae</taxon>
        <taxon>Heliantheae alliance</taxon>
        <taxon>Eupatorieae</taxon>
        <taxon>Mikania</taxon>
    </lineage>
</organism>
<evidence type="ECO:0000313" key="1">
    <source>
        <dbReference type="EMBL" id="KAD3640251.1"/>
    </source>
</evidence>
<proteinExistence type="predicted"/>
<accession>A0A5N6MIW8</accession>
<protein>
    <submittedName>
        <fullName evidence="1">Uncharacterized protein</fullName>
    </submittedName>
</protein>
<comment type="caution">
    <text evidence="1">The sequence shown here is derived from an EMBL/GenBank/DDBJ whole genome shotgun (WGS) entry which is preliminary data.</text>
</comment>
<gene>
    <name evidence="1" type="ORF">E3N88_29474</name>
</gene>
<sequence>MFATQMACRGAVSIVRTGWGFVGNSIEEANRKGVRSKLLGRELLGRELLATMWPWAAGSGSVGSKNQPRTPRSEGCVGVEVGVKFPQYHRHFPLKLKGYIVGMAVRKVACGCVGWAAKEWGDDSCHSCMVKLKWFNFMRLMVPRFLGKGNTILKVGCDVVPCCCRR</sequence>
<reference evidence="1 2" key="1">
    <citation type="submission" date="2019-05" db="EMBL/GenBank/DDBJ databases">
        <title>Mikania micrantha, genome provides insights into the molecular mechanism of rapid growth.</title>
        <authorList>
            <person name="Liu B."/>
        </authorList>
    </citation>
    <scope>NUCLEOTIDE SEQUENCE [LARGE SCALE GENOMIC DNA]</scope>
    <source>
        <strain evidence="1">NLD-2019</strain>
        <tissue evidence="1">Leaf</tissue>
    </source>
</reference>
<dbReference type="EMBL" id="SZYD01000015">
    <property type="protein sequence ID" value="KAD3640251.1"/>
    <property type="molecule type" value="Genomic_DNA"/>
</dbReference>
<keyword evidence="2" id="KW-1185">Reference proteome</keyword>
<name>A0A5N6MIW8_9ASTR</name>
<dbReference type="AlphaFoldDB" id="A0A5N6MIW8"/>
<evidence type="ECO:0000313" key="2">
    <source>
        <dbReference type="Proteomes" id="UP000326396"/>
    </source>
</evidence>